<comment type="caution">
    <text evidence="2">The sequence shown here is derived from an EMBL/GenBank/DDBJ whole genome shotgun (WGS) entry which is preliminary data.</text>
</comment>
<proteinExistence type="predicted"/>
<keyword evidence="1" id="KW-0812">Transmembrane</keyword>
<dbReference type="AlphaFoldDB" id="A0A9X1MJ25"/>
<keyword evidence="3" id="KW-1185">Reference proteome</keyword>
<feature type="transmembrane region" description="Helical" evidence="1">
    <location>
        <begin position="20"/>
        <end position="39"/>
    </location>
</feature>
<dbReference type="Proteomes" id="UP001139103">
    <property type="component" value="Unassembled WGS sequence"/>
</dbReference>
<reference evidence="2" key="1">
    <citation type="submission" date="2021-11" db="EMBL/GenBank/DDBJ databases">
        <title>Genome sequence.</title>
        <authorList>
            <person name="Sun Q."/>
        </authorList>
    </citation>
    <scope>NUCLEOTIDE SEQUENCE</scope>
    <source>
        <strain evidence="2">JC732</strain>
    </source>
</reference>
<dbReference type="EMBL" id="JAJKFT010000002">
    <property type="protein sequence ID" value="MCC9627200.1"/>
    <property type="molecule type" value="Genomic_DNA"/>
</dbReference>
<evidence type="ECO:0000313" key="3">
    <source>
        <dbReference type="Proteomes" id="UP001139103"/>
    </source>
</evidence>
<dbReference type="RefSeq" id="WP_230215142.1">
    <property type="nucleotide sequence ID" value="NZ_JAJKFT010000002.1"/>
</dbReference>
<evidence type="ECO:0000256" key="1">
    <source>
        <dbReference type="SAM" id="Phobius"/>
    </source>
</evidence>
<accession>A0A9X1MJ25</accession>
<feature type="transmembrane region" description="Helical" evidence="1">
    <location>
        <begin position="66"/>
        <end position="87"/>
    </location>
</feature>
<gene>
    <name evidence="2" type="ORF">LOC68_02155</name>
</gene>
<organism evidence="2 3">
    <name type="scientific">Blastopirellula sediminis</name>
    <dbReference type="NCBI Taxonomy" id="2894196"/>
    <lineage>
        <taxon>Bacteria</taxon>
        <taxon>Pseudomonadati</taxon>
        <taxon>Planctomycetota</taxon>
        <taxon>Planctomycetia</taxon>
        <taxon>Pirellulales</taxon>
        <taxon>Pirellulaceae</taxon>
        <taxon>Blastopirellula</taxon>
    </lineage>
</organism>
<evidence type="ECO:0000313" key="2">
    <source>
        <dbReference type="EMBL" id="MCC9627200.1"/>
    </source>
</evidence>
<keyword evidence="1" id="KW-0472">Membrane</keyword>
<feature type="transmembrane region" description="Helical" evidence="1">
    <location>
        <begin position="99"/>
        <end position="120"/>
    </location>
</feature>
<name>A0A9X1MJ25_9BACT</name>
<protein>
    <submittedName>
        <fullName evidence="2">Uncharacterized protein</fullName>
    </submittedName>
</protein>
<keyword evidence="1" id="KW-1133">Transmembrane helix</keyword>
<sequence>MTRCSNNHEVWKGFLLAHPYRLWGWNLASWLTLLIWILLDASAGASWNQLAAAVDLQLGELSRLPFPFFLMAALLGLSLLGMVVAWVSIVAGPRNYRSLLAWMATIGLTSLWLGLIVNMPDLIWSGYRFRLHAALPKYEAATRPLCADWPNSDGEMEAWGPYSAYPIAQPKMLLMLAPPEICSGSHVVSVERAESGGVRLELTGKEQGVWLEWHPPGSEPSSFVGGLADPHRLIRTSRLRDNWFVVRYK</sequence>